<gene>
    <name evidence="2" type="ORF">H8711_01695</name>
</gene>
<dbReference type="SUPFAM" id="SSF50475">
    <property type="entry name" value="FMN-binding split barrel"/>
    <property type="match status" value="1"/>
</dbReference>
<sequence>MRLAKRSDLPRVLEICAATVAIMCEEGLHQWGDNYPLEADFVRDIERRELYVQEQGGAVLGFVCINRDQSPEYRLVDWKTGDGCLVLHRMAVAPEARRQGIGRRMIAFAEQMAFQQGVCFLRTDTHSQNCRMNALFAACGLERAGVVRFPNRDEDFYCYEKRISSGELSETAARLLLETAGYGVFCTASGDGEPYGVPVHFVYLEEEQELFFHCALTGRKLQNIAENPRASVTAVTGCRILPASYTTAYESVIASGHAELVSDPEEKRRLLRLLCERFAPGQDRRDAVINKYLSSVAICRVELDSIHGKRSLGH</sequence>
<dbReference type="Pfam" id="PF00583">
    <property type="entry name" value="Acetyltransf_1"/>
    <property type="match status" value="1"/>
</dbReference>
<accession>A0A926DX04</accession>
<dbReference type="InterPro" id="IPR012349">
    <property type="entry name" value="Split_barrel_FMN-bd"/>
</dbReference>
<dbReference type="InterPro" id="IPR000182">
    <property type="entry name" value="GNAT_dom"/>
</dbReference>
<feature type="domain" description="N-acetyltransferase" evidence="1">
    <location>
        <begin position="1"/>
        <end position="164"/>
    </location>
</feature>
<dbReference type="PANTHER" id="PTHR34071:SF2">
    <property type="entry name" value="FLAVIN-NUCLEOTIDE-BINDING PROTEIN"/>
    <property type="match status" value="1"/>
</dbReference>
<dbReference type="CDD" id="cd04301">
    <property type="entry name" value="NAT_SF"/>
    <property type="match status" value="1"/>
</dbReference>
<dbReference type="InterPro" id="IPR024747">
    <property type="entry name" value="Pyridox_Oxase-rel"/>
</dbReference>
<dbReference type="Gene3D" id="2.30.110.10">
    <property type="entry name" value="Electron Transport, Fmn-binding Protein, Chain A"/>
    <property type="match status" value="1"/>
</dbReference>
<comment type="caution">
    <text evidence="2">The sequence shown here is derived from an EMBL/GenBank/DDBJ whole genome shotgun (WGS) entry which is preliminary data.</text>
</comment>
<reference evidence="2" key="1">
    <citation type="submission" date="2020-08" db="EMBL/GenBank/DDBJ databases">
        <title>Genome public.</title>
        <authorList>
            <person name="Liu C."/>
            <person name="Sun Q."/>
        </authorList>
    </citation>
    <scope>NUCLEOTIDE SEQUENCE</scope>
    <source>
        <strain evidence="2">NSJ-31</strain>
    </source>
</reference>
<proteinExistence type="predicted"/>
<evidence type="ECO:0000313" key="2">
    <source>
        <dbReference type="EMBL" id="MBC8545651.1"/>
    </source>
</evidence>
<dbReference type="SUPFAM" id="SSF55729">
    <property type="entry name" value="Acyl-CoA N-acyltransferases (Nat)"/>
    <property type="match status" value="1"/>
</dbReference>
<evidence type="ECO:0000259" key="1">
    <source>
        <dbReference type="PROSITE" id="PS51186"/>
    </source>
</evidence>
<dbReference type="Gene3D" id="3.40.630.30">
    <property type="match status" value="1"/>
</dbReference>
<dbReference type="InterPro" id="IPR016181">
    <property type="entry name" value="Acyl_CoA_acyltransferase"/>
</dbReference>
<dbReference type="Proteomes" id="UP000653127">
    <property type="component" value="Unassembled WGS sequence"/>
</dbReference>
<protein>
    <submittedName>
        <fullName evidence="2">GNAT family N-acetyltransferase</fullName>
    </submittedName>
</protein>
<keyword evidence="3" id="KW-1185">Reference proteome</keyword>
<dbReference type="PROSITE" id="PS51186">
    <property type="entry name" value="GNAT"/>
    <property type="match status" value="1"/>
</dbReference>
<dbReference type="GO" id="GO:0016747">
    <property type="term" value="F:acyltransferase activity, transferring groups other than amino-acyl groups"/>
    <property type="evidence" value="ECO:0007669"/>
    <property type="project" value="InterPro"/>
</dbReference>
<dbReference type="Pfam" id="PF12900">
    <property type="entry name" value="Pyridox_ox_2"/>
    <property type="match status" value="1"/>
</dbReference>
<organism evidence="2 3">
    <name type="scientific">Ligaoa zhengdingensis</name>
    <dbReference type="NCBI Taxonomy" id="2763658"/>
    <lineage>
        <taxon>Bacteria</taxon>
        <taxon>Bacillati</taxon>
        <taxon>Bacillota</taxon>
        <taxon>Clostridia</taxon>
        <taxon>Eubacteriales</taxon>
        <taxon>Oscillospiraceae</taxon>
        <taxon>Ligaoa</taxon>
    </lineage>
</organism>
<evidence type="ECO:0000313" key="3">
    <source>
        <dbReference type="Proteomes" id="UP000653127"/>
    </source>
</evidence>
<dbReference type="PANTHER" id="PTHR34071">
    <property type="entry name" value="5-NITROIMIDAZOLE ANTIBIOTICS RESISTANCE PROTEIN, NIMA-FAMILY-RELATED PROTEIN-RELATED"/>
    <property type="match status" value="1"/>
</dbReference>
<dbReference type="EMBL" id="JACRST010000001">
    <property type="protein sequence ID" value="MBC8545651.1"/>
    <property type="molecule type" value="Genomic_DNA"/>
</dbReference>
<dbReference type="RefSeq" id="WP_249281802.1">
    <property type="nucleotide sequence ID" value="NZ_JACRST010000001.1"/>
</dbReference>
<name>A0A926DX04_9FIRM</name>
<dbReference type="AlphaFoldDB" id="A0A926DX04"/>